<dbReference type="EMBL" id="MDEN01000068">
    <property type="protein sequence ID" value="OCX13915.1"/>
    <property type="molecule type" value="Genomic_DNA"/>
</dbReference>
<gene>
    <name evidence="2" type="ORF">BBI10_20340</name>
</gene>
<dbReference type="RefSeq" id="WP_065991427.1">
    <property type="nucleotide sequence ID" value="NZ_MDEN01000068.1"/>
</dbReference>
<keyword evidence="1" id="KW-0472">Membrane</keyword>
<dbReference type="Pfam" id="PF09490">
    <property type="entry name" value="CbtA"/>
    <property type="match status" value="1"/>
</dbReference>
<protein>
    <submittedName>
        <fullName evidence="2">Cobalt transporter</fullName>
    </submittedName>
</protein>
<dbReference type="Proteomes" id="UP000095143">
    <property type="component" value="Unassembled WGS sequence"/>
</dbReference>
<feature type="transmembrane region" description="Helical" evidence="1">
    <location>
        <begin position="164"/>
        <end position="182"/>
    </location>
</feature>
<feature type="transmembrane region" description="Helical" evidence="1">
    <location>
        <begin position="107"/>
        <end position="126"/>
    </location>
</feature>
<reference evidence="2 3" key="1">
    <citation type="submission" date="2016-08" db="EMBL/GenBank/DDBJ databases">
        <title>Whole genome sequence of Pseudomonas graminis strain UASWS1507, a potential biological control agent for agriculture.</title>
        <authorList>
            <person name="Crovadore J."/>
            <person name="Calmin G."/>
            <person name="Chablais R."/>
            <person name="Cochard B."/>
            <person name="Lefort F."/>
        </authorList>
    </citation>
    <scope>NUCLEOTIDE SEQUENCE [LARGE SCALE GENOMIC DNA]</scope>
    <source>
        <strain evidence="2 3">UASWS1507</strain>
    </source>
</reference>
<keyword evidence="1" id="KW-1133">Transmembrane helix</keyword>
<dbReference type="STRING" id="158627.BW687_08560"/>
<proteinExistence type="predicted"/>
<dbReference type="NCBIfam" id="TIGR02458">
    <property type="entry name" value="CbtA"/>
    <property type="match status" value="1"/>
</dbReference>
<feature type="transmembrane region" description="Helical" evidence="1">
    <location>
        <begin position="141"/>
        <end position="159"/>
    </location>
</feature>
<sequence length="239" mass="25443">MFKRIAQTAGFTGLLAALLLTLLQSFSVAPLILQAETYEKAPAVEMHEHADGAMAAHVHDEEAWEPEDGWQRVLSTTGGNLVVAVGFALMLAALYTLRTPASAREGVLWGLAGYAVFVLAPTLGLPPELPGTVAADLTQRQIWWVGTAVSTAAGLALMVFARHWLLKVMGAVILVVPHMVGAPQPAVHSALAPEALEAQFKIASLLTNAAFWIALGWISAWLFRRSETPAAHTGLNPAL</sequence>
<name>A0A1C2DGX1_9PSED</name>
<accession>A0A1C2DGX1</accession>
<dbReference type="InterPro" id="IPR012666">
    <property type="entry name" value="CbtA_put"/>
</dbReference>
<comment type="caution">
    <text evidence="2">The sequence shown here is derived from an EMBL/GenBank/DDBJ whole genome shotgun (WGS) entry which is preliminary data.</text>
</comment>
<feature type="transmembrane region" description="Helical" evidence="1">
    <location>
        <begin position="73"/>
        <end position="95"/>
    </location>
</feature>
<dbReference type="AlphaFoldDB" id="A0A1C2DGX1"/>
<organism evidence="2 3">
    <name type="scientific">Pseudomonas graminis</name>
    <dbReference type="NCBI Taxonomy" id="158627"/>
    <lineage>
        <taxon>Bacteria</taxon>
        <taxon>Pseudomonadati</taxon>
        <taxon>Pseudomonadota</taxon>
        <taxon>Gammaproteobacteria</taxon>
        <taxon>Pseudomonadales</taxon>
        <taxon>Pseudomonadaceae</taxon>
        <taxon>Pseudomonas</taxon>
    </lineage>
</organism>
<feature type="transmembrane region" description="Helical" evidence="1">
    <location>
        <begin position="202"/>
        <end position="223"/>
    </location>
</feature>
<evidence type="ECO:0000313" key="2">
    <source>
        <dbReference type="EMBL" id="OCX13915.1"/>
    </source>
</evidence>
<dbReference type="OrthoDB" id="9813640at2"/>
<keyword evidence="1" id="KW-0812">Transmembrane</keyword>
<evidence type="ECO:0000256" key="1">
    <source>
        <dbReference type="SAM" id="Phobius"/>
    </source>
</evidence>
<evidence type="ECO:0000313" key="3">
    <source>
        <dbReference type="Proteomes" id="UP000095143"/>
    </source>
</evidence>